<dbReference type="Proteomes" id="UP000824106">
    <property type="component" value="Unassembled WGS sequence"/>
</dbReference>
<dbReference type="PROSITE" id="PS50930">
    <property type="entry name" value="HTH_LYTTR"/>
    <property type="match status" value="1"/>
</dbReference>
<dbReference type="InterPro" id="IPR046947">
    <property type="entry name" value="LytR-like"/>
</dbReference>
<gene>
    <name evidence="2" type="ORF">H9808_02335</name>
</gene>
<proteinExistence type="predicted"/>
<name>A0A9D2FZW4_9LACT</name>
<dbReference type="InterPro" id="IPR007492">
    <property type="entry name" value="LytTR_DNA-bd_dom"/>
</dbReference>
<protein>
    <submittedName>
        <fullName evidence="2">LytTR family transcriptional regulator</fullName>
    </submittedName>
</protein>
<dbReference type="PANTHER" id="PTHR37299:SF4">
    <property type="entry name" value="TRANSCRIPTIONAL REGULATOR"/>
    <property type="match status" value="1"/>
</dbReference>
<dbReference type="Gene3D" id="2.40.50.1020">
    <property type="entry name" value="LytTr DNA-binding domain"/>
    <property type="match status" value="1"/>
</dbReference>
<dbReference type="AlphaFoldDB" id="A0A9D2FZW4"/>
<dbReference type="PANTHER" id="PTHR37299">
    <property type="entry name" value="TRANSCRIPTIONAL REGULATOR-RELATED"/>
    <property type="match status" value="1"/>
</dbReference>
<organism evidence="2 3">
    <name type="scientific">Candidatus Atopostipes pullistercoris</name>
    <dbReference type="NCBI Taxonomy" id="2838467"/>
    <lineage>
        <taxon>Bacteria</taxon>
        <taxon>Bacillati</taxon>
        <taxon>Bacillota</taxon>
        <taxon>Bacilli</taxon>
        <taxon>Lactobacillales</taxon>
        <taxon>Carnobacteriaceae</taxon>
        <taxon>Atopostipes</taxon>
    </lineage>
</organism>
<dbReference type="Pfam" id="PF04397">
    <property type="entry name" value="LytTR"/>
    <property type="match status" value="1"/>
</dbReference>
<dbReference type="GO" id="GO:0003677">
    <property type="term" value="F:DNA binding"/>
    <property type="evidence" value="ECO:0007669"/>
    <property type="project" value="InterPro"/>
</dbReference>
<reference evidence="2" key="1">
    <citation type="journal article" date="2021" name="PeerJ">
        <title>Extensive microbial diversity within the chicken gut microbiome revealed by metagenomics and culture.</title>
        <authorList>
            <person name="Gilroy R."/>
            <person name="Ravi A."/>
            <person name="Getino M."/>
            <person name="Pursley I."/>
            <person name="Horton D.L."/>
            <person name="Alikhan N.F."/>
            <person name="Baker D."/>
            <person name="Gharbi K."/>
            <person name="Hall N."/>
            <person name="Watson M."/>
            <person name="Adriaenssens E.M."/>
            <person name="Foster-Nyarko E."/>
            <person name="Jarju S."/>
            <person name="Secka A."/>
            <person name="Antonio M."/>
            <person name="Oren A."/>
            <person name="Chaudhuri R.R."/>
            <person name="La Ragione R."/>
            <person name="Hildebrand F."/>
            <person name="Pallen M.J."/>
        </authorList>
    </citation>
    <scope>NUCLEOTIDE SEQUENCE</scope>
    <source>
        <strain evidence="2">CHK169-4300</strain>
    </source>
</reference>
<evidence type="ECO:0000259" key="1">
    <source>
        <dbReference type="PROSITE" id="PS50930"/>
    </source>
</evidence>
<reference evidence="2" key="2">
    <citation type="submission" date="2021-04" db="EMBL/GenBank/DDBJ databases">
        <authorList>
            <person name="Gilroy R."/>
        </authorList>
    </citation>
    <scope>NUCLEOTIDE SEQUENCE</scope>
    <source>
        <strain evidence="2">CHK169-4300</strain>
    </source>
</reference>
<evidence type="ECO:0000313" key="2">
    <source>
        <dbReference type="EMBL" id="HIZ70588.1"/>
    </source>
</evidence>
<comment type="caution">
    <text evidence="2">The sequence shown here is derived from an EMBL/GenBank/DDBJ whole genome shotgun (WGS) entry which is preliminary data.</text>
</comment>
<feature type="domain" description="HTH LytTR-type" evidence="1">
    <location>
        <begin position="41"/>
        <end position="145"/>
    </location>
</feature>
<accession>A0A9D2FZW4</accession>
<dbReference type="SMART" id="SM00850">
    <property type="entry name" value="LytTR"/>
    <property type="match status" value="1"/>
</dbReference>
<evidence type="ECO:0000313" key="3">
    <source>
        <dbReference type="Proteomes" id="UP000824106"/>
    </source>
</evidence>
<dbReference type="GO" id="GO:0000156">
    <property type="term" value="F:phosphorelay response regulator activity"/>
    <property type="evidence" value="ECO:0007669"/>
    <property type="project" value="InterPro"/>
</dbReference>
<sequence length="145" mass="17440">MKLFLHEDQNIEETIIDITYNIFDDQLQKIIHLIEENDIQLEGIKQNQTYIIKSSDIFYIESVDNSTFLYTKTDVFESKKKLYHFEKKLKNKSFVQINKSTILNMDHLRSVSPLPNYRLEADLVNDDRLIISRHYMKYVKEYLNI</sequence>
<dbReference type="EMBL" id="DXAZ01000033">
    <property type="protein sequence ID" value="HIZ70588.1"/>
    <property type="molecule type" value="Genomic_DNA"/>
</dbReference>